<dbReference type="SUPFAM" id="SSF49464">
    <property type="entry name" value="Carboxypeptidase regulatory domain-like"/>
    <property type="match status" value="1"/>
</dbReference>
<protein>
    <submittedName>
        <fullName evidence="1">Carboxypeptidase-like regulatory domain-containing protein</fullName>
    </submittedName>
</protein>
<dbReference type="RefSeq" id="WP_379012220.1">
    <property type="nucleotide sequence ID" value="NZ_JBHSDC010000002.1"/>
</dbReference>
<dbReference type="EMBL" id="JBHSDC010000002">
    <property type="protein sequence ID" value="MFC4230835.1"/>
    <property type="molecule type" value="Genomic_DNA"/>
</dbReference>
<proteinExistence type="predicted"/>
<organism evidence="1 2">
    <name type="scientific">Parasediminibacterium paludis</name>
    <dbReference type="NCBI Taxonomy" id="908966"/>
    <lineage>
        <taxon>Bacteria</taxon>
        <taxon>Pseudomonadati</taxon>
        <taxon>Bacteroidota</taxon>
        <taxon>Chitinophagia</taxon>
        <taxon>Chitinophagales</taxon>
        <taxon>Chitinophagaceae</taxon>
        <taxon>Parasediminibacterium</taxon>
    </lineage>
</organism>
<sequence length="336" mass="37447">MTNDLQIHIPTPCHENWNAMTPEAKGRFCGSCAKVVVDFSVMTDNEVLNYLKKNSSNTCGHFTSDQLDRPIIETQLQPNKTWRYWLAFITSLLVMLKQSNGQSQRNTNKLIGDTTIVTNDFKDIIVGKVAIKPNEKKVVGRVVDEHDKPILGASVIIKNTRTGVATDADGKFSFKVNTDKVTVSVSCIGYTTKEFEVAANEEIKLIKLAMNEFSIMGEVILVRPPKKRKSQIEKKPLIDTLAQCVSKVIDGKAFTVYPNPVSANGVINIVIKEAGIYDIQILDNQSRLLRARTLNTQASKQSIKLNLPSGVSQGINYLRLVNTLTNKQWIDKIVVQ</sequence>
<dbReference type="Proteomes" id="UP001595906">
    <property type="component" value="Unassembled WGS sequence"/>
</dbReference>
<dbReference type="Pfam" id="PF13715">
    <property type="entry name" value="CarbopepD_reg_2"/>
    <property type="match status" value="1"/>
</dbReference>
<comment type="caution">
    <text evidence="1">The sequence shown here is derived from an EMBL/GenBank/DDBJ whole genome shotgun (WGS) entry which is preliminary data.</text>
</comment>
<accession>A0ABV8PUC1</accession>
<evidence type="ECO:0000313" key="1">
    <source>
        <dbReference type="EMBL" id="MFC4230835.1"/>
    </source>
</evidence>
<dbReference type="Gene3D" id="2.60.40.1120">
    <property type="entry name" value="Carboxypeptidase-like, regulatory domain"/>
    <property type="match status" value="1"/>
</dbReference>
<evidence type="ECO:0000313" key="2">
    <source>
        <dbReference type="Proteomes" id="UP001595906"/>
    </source>
</evidence>
<dbReference type="NCBIfam" id="TIGR04183">
    <property type="entry name" value="Por_Secre_tail"/>
    <property type="match status" value="1"/>
</dbReference>
<dbReference type="InterPro" id="IPR026444">
    <property type="entry name" value="Secre_tail"/>
</dbReference>
<name>A0ABV8PUC1_9BACT</name>
<reference evidence="2" key="1">
    <citation type="journal article" date="2019" name="Int. J. Syst. Evol. Microbiol.">
        <title>The Global Catalogue of Microorganisms (GCM) 10K type strain sequencing project: providing services to taxonomists for standard genome sequencing and annotation.</title>
        <authorList>
            <consortium name="The Broad Institute Genomics Platform"/>
            <consortium name="The Broad Institute Genome Sequencing Center for Infectious Disease"/>
            <person name="Wu L."/>
            <person name="Ma J."/>
        </authorList>
    </citation>
    <scope>NUCLEOTIDE SEQUENCE [LARGE SCALE GENOMIC DNA]</scope>
    <source>
        <strain evidence="2">CECT 8010</strain>
    </source>
</reference>
<keyword evidence="2" id="KW-1185">Reference proteome</keyword>
<gene>
    <name evidence="1" type="ORF">ACFOW1_02960</name>
</gene>
<dbReference type="InterPro" id="IPR008969">
    <property type="entry name" value="CarboxyPept-like_regulatory"/>
</dbReference>